<feature type="transmembrane region" description="Helical" evidence="1">
    <location>
        <begin position="29"/>
        <end position="50"/>
    </location>
</feature>
<dbReference type="InterPro" id="IPR045339">
    <property type="entry name" value="DUF6534"/>
</dbReference>
<sequence length="333" mass="36073">MSLPSSTGNPPVTISPELVKTSGPLLEQIIGYLFAWGLYGVLAVQVYIYFLAFPHDRAASRWLVGVVFLMETAQVIVIANDMFEAFAKGFGNPGAITATHLTGFSAPIVAGCVGFLVQIFYAYRIRVLSNSKIVPVLICSMAVIQCVGAFISGIRGFIAKDVRHLDTMTDRVGHGLFNATSAACDIVIAIAMSYYLPKLNSGVREKTQALVRKIIRLVVGTGSLTAAVAIIDQVLFEACPHTGYFLVPAFVIGKLYSNSMMVIFNSRVDLGLLREETTINLTTSNDARVSNGGIGGYPPRNVYHIGRTYDESIGQIDLDIRSHKNDFSELGHA</sequence>
<protein>
    <recommendedName>
        <fullName evidence="2">DUF6534 domain-containing protein</fullName>
    </recommendedName>
</protein>
<keyword evidence="1" id="KW-1133">Transmembrane helix</keyword>
<keyword evidence="1" id="KW-0472">Membrane</keyword>
<dbReference type="EMBL" id="JAACJO010000015">
    <property type="protein sequence ID" value="KAF5350165.1"/>
    <property type="molecule type" value="Genomic_DNA"/>
</dbReference>
<name>A0A8H5CYA6_9AGAR</name>
<feature type="transmembrane region" description="Helical" evidence="1">
    <location>
        <begin position="217"/>
        <end position="236"/>
    </location>
</feature>
<feature type="transmembrane region" description="Helical" evidence="1">
    <location>
        <begin position="242"/>
        <end position="264"/>
    </location>
</feature>
<evidence type="ECO:0000313" key="3">
    <source>
        <dbReference type="EMBL" id="KAF5350165.1"/>
    </source>
</evidence>
<dbReference type="PANTHER" id="PTHR40465:SF1">
    <property type="entry name" value="DUF6534 DOMAIN-CONTAINING PROTEIN"/>
    <property type="match status" value="1"/>
</dbReference>
<dbReference type="OrthoDB" id="2536347at2759"/>
<comment type="caution">
    <text evidence="3">The sequence shown here is derived from an EMBL/GenBank/DDBJ whole genome shotgun (WGS) entry which is preliminary data.</text>
</comment>
<organism evidence="3 4">
    <name type="scientific">Leucocoprinus leucothites</name>
    <dbReference type="NCBI Taxonomy" id="201217"/>
    <lineage>
        <taxon>Eukaryota</taxon>
        <taxon>Fungi</taxon>
        <taxon>Dikarya</taxon>
        <taxon>Basidiomycota</taxon>
        <taxon>Agaricomycotina</taxon>
        <taxon>Agaricomycetes</taxon>
        <taxon>Agaricomycetidae</taxon>
        <taxon>Agaricales</taxon>
        <taxon>Agaricineae</taxon>
        <taxon>Agaricaceae</taxon>
        <taxon>Leucocoprinus</taxon>
    </lineage>
</organism>
<evidence type="ECO:0000259" key="2">
    <source>
        <dbReference type="Pfam" id="PF20152"/>
    </source>
</evidence>
<dbReference type="AlphaFoldDB" id="A0A8H5CYA6"/>
<keyword evidence="1" id="KW-0812">Transmembrane</keyword>
<feature type="transmembrane region" description="Helical" evidence="1">
    <location>
        <begin position="175"/>
        <end position="196"/>
    </location>
</feature>
<dbReference type="PANTHER" id="PTHR40465">
    <property type="entry name" value="CHROMOSOME 1, WHOLE GENOME SHOTGUN SEQUENCE"/>
    <property type="match status" value="1"/>
</dbReference>
<evidence type="ECO:0000256" key="1">
    <source>
        <dbReference type="SAM" id="Phobius"/>
    </source>
</evidence>
<feature type="transmembrane region" description="Helical" evidence="1">
    <location>
        <begin position="133"/>
        <end position="155"/>
    </location>
</feature>
<dbReference type="Pfam" id="PF20152">
    <property type="entry name" value="DUF6534"/>
    <property type="match status" value="1"/>
</dbReference>
<proteinExistence type="predicted"/>
<evidence type="ECO:0000313" key="4">
    <source>
        <dbReference type="Proteomes" id="UP000559027"/>
    </source>
</evidence>
<gene>
    <name evidence="3" type="ORF">D9756_009261</name>
</gene>
<accession>A0A8H5CYA6</accession>
<dbReference type="Proteomes" id="UP000559027">
    <property type="component" value="Unassembled WGS sequence"/>
</dbReference>
<feature type="transmembrane region" description="Helical" evidence="1">
    <location>
        <begin position="100"/>
        <end position="121"/>
    </location>
</feature>
<reference evidence="3 4" key="1">
    <citation type="journal article" date="2020" name="ISME J.">
        <title>Uncovering the hidden diversity of litter-decomposition mechanisms in mushroom-forming fungi.</title>
        <authorList>
            <person name="Floudas D."/>
            <person name="Bentzer J."/>
            <person name="Ahren D."/>
            <person name="Johansson T."/>
            <person name="Persson P."/>
            <person name="Tunlid A."/>
        </authorList>
    </citation>
    <scope>NUCLEOTIDE SEQUENCE [LARGE SCALE GENOMIC DNA]</scope>
    <source>
        <strain evidence="3 4">CBS 146.42</strain>
    </source>
</reference>
<feature type="domain" description="DUF6534" evidence="2">
    <location>
        <begin position="181"/>
        <end position="267"/>
    </location>
</feature>
<keyword evidence="4" id="KW-1185">Reference proteome</keyword>
<feature type="transmembrane region" description="Helical" evidence="1">
    <location>
        <begin position="62"/>
        <end position="80"/>
    </location>
</feature>